<organism evidence="1 2">
    <name type="scientific">Rhizobium setariae</name>
    <dbReference type="NCBI Taxonomy" id="2801340"/>
    <lineage>
        <taxon>Bacteria</taxon>
        <taxon>Pseudomonadati</taxon>
        <taxon>Pseudomonadota</taxon>
        <taxon>Alphaproteobacteria</taxon>
        <taxon>Hyphomicrobiales</taxon>
        <taxon>Rhizobiaceae</taxon>
        <taxon>Rhizobium/Agrobacterium group</taxon>
        <taxon>Rhizobium</taxon>
    </lineage>
</organism>
<name>A0A936YV18_9HYPH</name>
<dbReference type="AlphaFoldDB" id="A0A936YV18"/>
<dbReference type="EMBL" id="JAEQNC010000010">
    <property type="protein sequence ID" value="MBL0374011.1"/>
    <property type="molecule type" value="Genomic_DNA"/>
</dbReference>
<comment type="caution">
    <text evidence="1">The sequence shown here is derived from an EMBL/GenBank/DDBJ whole genome shotgun (WGS) entry which is preliminary data.</text>
</comment>
<keyword evidence="2" id="KW-1185">Reference proteome</keyword>
<sequence>MTAKQRAGEAMPANIRTKYHDNQAIDNVDFAIDLIRTSRLALHANTETGLVDDEDIASIGYVLTYALDTLNIAHQQLSSMQGGEG</sequence>
<dbReference type="Proteomes" id="UP000633219">
    <property type="component" value="Unassembled WGS sequence"/>
</dbReference>
<gene>
    <name evidence="1" type="ORF">JJB09_18480</name>
</gene>
<proteinExistence type="predicted"/>
<evidence type="ECO:0000313" key="2">
    <source>
        <dbReference type="Proteomes" id="UP000633219"/>
    </source>
</evidence>
<reference evidence="1" key="1">
    <citation type="submission" date="2021-01" db="EMBL/GenBank/DDBJ databases">
        <title>Rhizobium sp. strain KVB221 16S ribosomal RNA gene Genome sequencing and assembly.</title>
        <authorList>
            <person name="Kang M."/>
        </authorList>
    </citation>
    <scope>NUCLEOTIDE SEQUENCE</scope>
    <source>
        <strain evidence="1">KVB221</strain>
    </source>
</reference>
<protein>
    <submittedName>
        <fullName evidence="1">Uncharacterized protein</fullName>
    </submittedName>
</protein>
<evidence type="ECO:0000313" key="1">
    <source>
        <dbReference type="EMBL" id="MBL0374011.1"/>
    </source>
</evidence>
<accession>A0A936YV18</accession>
<dbReference type="RefSeq" id="WP_201661510.1">
    <property type="nucleotide sequence ID" value="NZ_JAEQNC010000010.1"/>
</dbReference>